<evidence type="ECO:0000313" key="6">
    <source>
        <dbReference type="EMBL" id="GAI63204.1"/>
    </source>
</evidence>
<name>X1S5W7_9ZZZZ</name>
<dbReference type="GO" id="GO:0008483">
    <property type="term" value="F:transaminase activity"/>
    <property type="evidence" value="ECO:0007669"/>
    <property type="project" value="UniProtKB-KW"/>
</dbReference>
<protein>
    <recommendedName>
        <fullName evidence="5">Aminotransferase class I/classII large domain-containing protein</fullName>
    </recommendedName>
</protein>
<evidence type="ECO:0000256" key="1">
    <source>
        <dbReference type="ARBA" id="ARBA00001933"/>
    </source>
</evidence>
<organism evidence="6">
    <name type="scientific">marine sediment metagenome</name>
    <dbReference type="NCBI Taxonomy" id="412755"/>
    <lineage>
        <taxon>unclassified sequences</taxon>
        <taxon>metagenomes</taxon>
        <taxon>ecological metagenomes</taxon>
    </lineage>
</organism>
<feature type="non-terminal residue" evidence="6">
    <location>
        <position position="1"/>
    </location>
</feature>
<keyword evidence="3" id="KW-0808">Transferase</keyword>
<proteinExistence type="predicted"/>
<sequence>EKEKLIYEFEKLDQVEYIYPSDANFILIKVKNAKMLYDFLIDNKIVVRDRSDMPLCEQCLRVSVGTPQENKKLIESVKSFQV</sequence>
<dbReference type="Gene3D" id="3.90.1150.10">
    <property type="entry name" value="Aspartate Aminotransferase, domain 1"/>
    <property type="match status" value="1"/>
</dbReference>
<comment type="cofactor">
    <cofactor evidence="1">
        <name>pyridoxal 5'-phosphate</name>
        <dbReference type="ChEBI" id="CHEBI:597326"/>
    </cofactor>
</comment>
<dbReference type="EMBL" id="BARW01004449">
    <property type="protein sequence ID" value="GAI63204.1"/>
    <property type="molecule type" value="Genomic_DNA"/>
</dbReference>
<dbReference type="InterPro" id="IPR004839">
    <property type="entry name" value="Aminotransferase_I/II_large"/>
</dbReference>
<feature type="domain" description="Aminotransferase class I/classII large" evidence="5">
    <location>
        <begin position="15"/>
        <end position="76"/>
    </location>
</feature>
<dbReference type="AlphaFoldDB" id="X1S5W7"/>
<dbReference type="InterPro" id="IPR015422">
    <property type="entry name" value="PyrdxlP-dep_Trfase_small"/>
</dbReference>
<keyword evidence="2" id="KW-0032">Aminotransferase</keyword>
<dbReference type="Pfam" id="PF00155">
    <property type="entry name" value="Aminotran_1_2"/>
    <property type="match status" value="1"/>
</dbReference>
<comment type="caution">
    <text evidence="6">The sequence shown here is derived from an EMBL/GenBank/DDBJ whole genome shotgun (WGS) entry which is preliminary data.</text>
</comment>
<reference evidence="6" key="1">
    <citation type="journal article" date="2014" name="Front. Microbiol.">
        <title>High frequency of phylogenetically diverse reductive dehalogenase-homologous genes in deep subseafloor sedimentary metagenomes.</title>
        <authorList>
            <person name="Kawai M."/>
            <person name="Futagami T."/>
            <person name="Toyoda A."/>
            <person name="Takaki Y."/>
            <person name="Nishi S."/>
            <person name="Hori S."/>
            <person name="Arai W."/>
            <person name="Tsubouchi T."/>
            <person name="Morono Y."/>
            <person name="Uchiyama I."/>
            <person name="Ito T."/>
            <person name="Fujiyama A."/>
            <person name="Inagaki F."/>
            <person name="Takami H."/>
        </authorList>
    </citation>
    <scope>NUCLEOTIDE SEQUENCE</scope>
    <source>
        <strain evidence="6">Expedition CK06-06</strain>
    </source>
</reference>
<evidence type="ECO:0000256" key="3">
    <source>
        <dbReference type="ARBA" id="ARBA00022679"/>
    </source>
</evidence>
<accession>X1S5W7</accession>
<dbReference type="SUPFAM" id="SSF53383">
    <property type="entry name" value="PLP-dependent transferases"/>
    <property type="match status" value="1"/>
</dbReference>
<keyword evidence="4" id="KW-0663">Pyridoxal phosphate</keyword>
<evidence type="ECO:0000259" key="5">
    <source>
        <dbReference type="Pfam" id="PF00155"/>
    </source>
</evidence>
<evidence type="ECO:0000256" key="2">
    <source>
        <dbReference type="ARBA" id="ARBA00022576"/>
    </source>
</evidence>
<evidence type="ECO:0000256" key="4">
    <source>
        <dbReference type="ARBA" id="ARBA00022898"/>
    </source>
</evidence>
<gene>
    <name evidence="6" type="ORF">S12H4_10413</name>
</gene>
<dbReference type="PANTHER" id="PTHR42885:SF2">
    <property type="entry name" value="HISTIDINOL-PHOSPHATE AMINOTRANSFERASE"/>
    <property type="match status" value="1"/>
</dbReference>
<dbReference type="PANTHER" id="PTHR42885">
    <property type="entry name" value="HISTIDINOL-PHOSPHATE AMINOTRANSFERASE-RELATED"/>
    <property type="match status" value="1"/>
</dbReference>
<dbReference type="InterPro" id="IPR015424">
    <property type="entry name" value="PyrdxlP-dep_Trfase"/>
</dbReference>
<dbReference type="GO" id="GO:0030170">
    <property type="term" value="F:pyridoxal phosphate binding"/>
    <property type="evidence" value="ECO:0007669"/>
    <property type="project" value="InterPro"/>
</dbReference>